<sequence>MIRRLQSLLRTWLPSLLPLLLVALPFYVIRFHIGPIPTTLLESVILLFLFLFSFAYGSVGWKAGWNKQKTLRWSIIVWLLVSLAAAGWSLHPWTGFGLWRAYVLEPILIFFILPTLLQKKKDRARMQIVLALLPVFLLLWAIVQFVTGMGIPSPWNVSLAEGRRATGPFPFPNALALFVVPIGAWAGFTFFCKPKRWWFALSWIAAFFAAFLTRSDGGMLALLAATWVAMLFFKRRRIVALMLAGATVGVVFAFPSICDPLLHELLFQGWSGKVRLIMWGETWNMLRDHVFFGAGFGGYPALFAIYHKATFIEIFQYPHNILFNFWSETGLPGVLSFGWLWITWFRTAWKHSRSSFFLVLVVSIAYFVHGLVDVPFFKNDLAVIFWILLYFTTSSSLTEASTSDRIPQQ</sequence>
<feature type="transmembrane region" description="Helical" evidence="5">
    <location>
        <begin position="129"/>
        <end position="151"/>
    </location>
</feature>
<feature type="transmembrane region" description="Helical" evidence="5">
    <location>
        <begin position="39"/>
        <end position="59"/>
    </location>
</feature>
<feature type="transmembrane region" description="Helical" evidence="5">
    <location>
        <begin position="238"/>
        <end position="257"/>
    </location>
</feature>
<dbReference type="Proteomes" id="UP000231581">
    <property type="component" value="Unassembled WGS sequence"/>
</dbReference>
<accession>A0A2H0BTZ9</accession>
<feature type="transmembrane region" description="Helical" evidence="5">
    <location>
        <begin position="325"/>
        <end position="344"/>
    </location>
</feature>
<proteinExistence type="predicted"/>
<keyword evidence="2 5" id="KW-0812">Transmembrane</keyword>
<dbReference type="AlphaFoldDB" id="A0A2H0BTZ9"/>
<name>A0A2H0BTZ9_9BACT</name>
<keyword evidence="4 5" id="KW-0472">Membrane</keyword>
<evidence type="ECO:0000256" key="4">
    <source>
        <dbReference type="ARBA" id="ARBA00023136"/>
    </source>
</evidence>
<dbReference type="Pfam" id="PF04932">
    <property type="entry name" value="Wzy_C"/>
    <property type="match status" value="1"/>
</dbReference>
<feature type="transmembrane region" description="Helical" evidence="5">
    <location>
        <begin position="171"/>
        <end position="190"/>
    </location>
</feature>
<evidence type="ECO:0000259" key="6">
    <source>
        <dbReference type="Pfam" id="PF04932"/>
    </source>
</evidence>
<protein>
    <recommendedName>
        <fullName evidence="6">O-antigen ligase-related domain-containing protein</fullName>
    </recommendedName>
</protein>
<comment type="caution">
    <text evidence="7">The sequence shown here is derived from an EMBL/GenBank/DDBJ whole genome shotgun (WGS) entry which is preliminary data.</text>
</comment>
<organism evidence="7 8">
    <name type="scientific">Candidatus Uhrbacteria bacterium CG22_combo_CG10-13_8_21_14_all_47_17</name>
    <dbReference type="NCBI Taxonomy" id="1975041"/>
    <lineage>
        <taxon>Bacteria</taxon>
        <taxon>Candidatus Uhriibacteriota</taxon>
    </lineage>
</organism>
<dbReference type="PANTHER" id="PTHR37422:SF13">
    <property type="entry name" value="LIPOPOLYSACCHARIDE BIOSYNTHESIS PROTEIN PA4999-RELATED"/>
    <property type="match status" value="1"/>
</dbReference>
<dbReference type="PANTHER" id="PTHR37422">
    <property type="entry name" value="TEICHURONIC ACID BIOSYNTHESIS PROTEIN TUAE"/>
    <property type="match status" value="1"/>
</dbReference>
<feature type="transmembrane region" description="Helical" evidence="5">
    <location>
        <begin position="383"/>
        <end position="400"/>
    </location>
</feature>
<evidence type="ECO:0000313" key="8">
    <source>
        <dbReference type="Proteomes" id="UP000231581"/>
    </source>
</evidence>
<evidence type="ECO:0000256" key="5">
    <source>
        <dbReference type="SAM" id="Phobius"/>
    </source>
</evidence>
<feature type="domain" description="O-antigen ligase-related" evidence="6">
    <location>
        <begin position="204"/>
        <end position="337"/>
    </location>
</feature>
<evidence type="ECO:0000256" key="1">
    <source>
        <dbReference type="ARBA" id="ARBA00004141"/>
    </source>
</evidence>
<evidence type="ECO:0000313" key="7">
    <source>
        <dbReference type="EMBL" id="PIP60468.1"/>
    </source>
</evidence>
<dbReference type="InterPro" id="IPR051533">
    <property type="entry name" value="WaaL-like"/>
</dbReference>
<feature type="transmembrane region" description="Helical" evidence="5">
    <location>
        <begin position="356"/>
        <end position="377"/>
    </location>
</feature>
<keyword evidence="3 5" id="KW-1133">Transmembrane helix</keyword>
<feature type="transmembrane region" description="Helical" evidence="5">
    <location>
        <begin position="197"/>
        <end position="212"/>
    </location>
</feature>
<reference evidence="7 8" key="1">
    <citation type="submission" date="2017-09" db="EMBL/GenBank/DDBJ databases">
        <title>Depth-based differentiation of microbial function through sediment-hosted aquifers and enrichment of novel symbionts in the deep terrestrial subsurface.</title>
        <authorList>
            <person name="Probst A.J."/>
            <person name="Ladd B."/>
            <person name="Jarett J.K."/>
            <person name="Geller-Mcgrath D.E."/>
            <person name="Sieber C.M."/>
            <person name="Emerson J.B."/>
            <person name="Anantharaman K."/>
            <person name="Thomas B.C."/>
            <person name="Malmstrom R."/>
            <person name="Stieglmeier M."/>
            <person name="Klingl A."/>
            <person name="Woyke T."/>
            <person name="Ryan C.M."/>
            <person name="Banfield J.F."/>
        </authorList>
    </citation>
    <scope>NUCLEOTIDE SEQUENCE [LARGE SCALE GENOMIC DNA]</scope>
    <source>
        <strain evidence="7">CG22_combo_CG10-13_8_21_14_all_47_17</strain>
    </source>
</reference>
<evidence type="ECO:0000256" key="3">
    <source>
        <dbReference type="ARBA" id="ARBA00022989"/>
    </source>
</evidence>
<dbReference type="InterPro" id="IPR007016">
    <property type="entry name" value="O-antigen_ligase-rel_domated"/>
</dbReference>
<gene>
    <name evidence="7" type="ORF">COX00_03215</name>
</gene>
<evidence type="ECO:0000256" key="2">
    <source>
        <dbReference type="ARBA" id="ARBA00022692"/>
    </source>
</evidence>
<feature type="transmembrane region" description="Helical" evidence="5">
    <location>
        <begin position="97"/>
        <end position="117"/>
    </location>
</feature>
<comment type="subcellular location">
    <subcellularLocation>
        <location evidence="1">Membrane</location>
        <topology evidence="1">Multi-pass membrane protein</topology>
    </subcellularLocation>
</comment>
<feature type="transmembrane region" description="Helical" evidence="5">
    <location>
        <begin position="12"/>
        <end position="33"/>
    </location>
</feature>
<feature type="transmembrane region" description="Helical" evidence="5">
    <location>
        <begin position="71"/>
        <end position="91"/>
    </location>
</feature>
<dbReference type="EMBL" id="PCSZ01000062">
    <property type="protein sequence ID" value="PIP60468.1"/>
    <property type="molecule type" value="Genomic_DNA"/>
</dbReference>
<dbReference type="GO" id="GO:0016020">
    <property type="term" value="C:membrane"/>
    <property type="evidence" value="ECO:0007669"/>
    <property type="project" value="UniProtKB-SubCell"/>
</dbReference>